<dbReference type="Proteomes" id="UP001064027">
    <property type="component" value="Chromosome"/>
</dbReference>
<keyword evidence="1" id="KW-0121">Carboxypeptidase</keyword>
<keyword evidence="2" id="KW-1185">Reference proteome</keyword>
<proteinExistence type="predicted"/>
<reference evidence="1" key="1">
    <citation type="submission" date="2022-09" db="EMBL/GenBank/DDBJ databases">
        <title>Complete genome sequence of Rossellomorea vietnamensis strain RL-WG62, a newly isolated PGPR with the potential for plant salinity stress alleviation.</title>
        <authorList>
            <person name="Ren L."/>
            <person name="Wang G."/>
            <person name="Hu H."/>
        </authorList>
    </citation>
    <scope>NUCLEOTIDE SEQUENCE</scope>
    <source>
        <strain evidence="1">RL-WG62</strain>
    </source>
</reference>
<sequence>MKHLKSTRNRMLAILFLFTLILSPLHSTENPSTANASNDYADLDQKIHDILADERLDGAIGSVSVRDAESGEIVLDRLGDIRLKTASNMKLLTAAAALHTLGPDFRFQTEILTDGEIVGKVLKGNLYLKGKGDPTLLKEDFDKMAAFLKSKHIQSIQGNIMADDTWYNSVRLSEDMIWNDESYYYGAQISALTASPNTDYDAGTVIVETSPTQVGQQADITLSPDTSYPTIINKTKTVESGTRSISVTREHGSNNIIVEGTIPVGSSTARSWVTLWEPTGYALDLFKKSLVQAGIQVKQQQGDTGKAPAEAEVLYTKESMPLSELMIPFMKLSNNTIAETLVKEMGRAVHNDGSWDRGLEVIEDYLSTQGLNTDTMRLRDGSGISHVTNVPANELSKLLYTVQQEDWFPVYLNSLPIAGASNRLEGGTLRNRMKGTLAEGNVKAKTGTITGVTALSGYVTTKDGKDLVFSILLNNFVGGNLRDIEDRIAVALSEYEVNQD</sequence>
<gene>
    <name evidence="1" type="primary">dacB</name>
    <name evidence="1" type="ORF">N5C46_19465</name>
</gene>
<evidence type="ECO:0000313" key="2">
    <source>
        <dbReference type="Proteomes" id="UP001064027"/>
    </source>
</evidence>
<protein>
    <submittedName>
        <fullName evidence="1">D-alanyl-D-alanine carboxypeptidase/D-alanyl-D-alanine-endopeptidase</fullName>
        <ecNumber evidence="1">3.4.16.4</ecNumber>
    </submittedName>
</protein>
<keyword evidence="1" id="KW-0378">Hydrolase</keyword>
<organism evidence="1 2">
    <name type="scientific">Rossellomorea vietnamensis</name>
    <dbReference type="NCBI Taxonomy" id="218284"/>
    <lineage>
        <taxon>Bacteria</taxon>
        <taxon>Bacillati</taxon>
        <taxon>Bacillota</taxon>
        <taxon>Bacilli</taxon>
        <taxon>Bacillales</taxon>
        <taxon>Bacillaceae</taxon>
        <taxon>Rossellomorea</taxon>
    </lineage>
</organism>
<evidence type="ECO:0000313" key="1">
    <source>
        <dbReference type="EMBL" id="UXH43791.1"/>
    </source>
</evidence>
<name>A0ACD4C571_9BACI</name>
<accession>A0ACD4C571</accession>
<dbReference type="EMBL" id="CP104558">
    <property type="protein sequence ID" value="UXH43791.1"/>
    <property type="molecule type" value="Genomic_DNA"/>
</dbReference>
<keyword evidence="1" id="KW-0645">Protease</keyword>
<dbReference type="EC" id="3.4.16.4" evidence="1"/>